<dbReference type="GO" id="GO:0005524">
    <property type="term" value="F:ATP binding"/>
    <property type="evidence" value="ECO:0007669"/>
    <property type="project" value="UniProtKB-KW"/>
</dbReference>
<protein>
    <recommendedName>
        <fullName evidence="3">Actin, cytoplasmic</fullName>
    </recommendedName>
</protein>
<evidence type="ECO:0000313" key="10">
    <source>
        <dbReference type="Proteomes" id="UP001283361"/>
    </source>
</evidence>
<dbReference type="Pfam" id="PF00022">
    <property type="entry name" value="Actin"/>
    <property type="match status" value="1"/>
</dbReference>
<comment type="caution">
    <text evidence="9">The sequence shown here is derived from an EMBL/GenBank/DDBJ whole genome shotgun (WGS) entry which is preliminary data.</text>
</comment>
<sequence>MTDHDAEYGAGTVSALVLDVGSSLSRAGFAGDDVPKINFPSVVGRSRIKDDKQVYVGEETQCKQDVLRIKYPVEFGIVTNWDDMEKIWHYIFYNELRVDPEEHPVLLTEAPCNPKANREKMTQIMFETFRSPAMYLVAQPVLSLFACGLTTGFVLDCGEGAANTVPIYEGFALRHGVLKLGCSGRDFTDYLMRMLSEKGYSFATRADREFARDIKETLCYVAHDFEQEMRLSTTSSHLEKNYKLPDGQIITIGNERFMCPEALFKPSNMGIEMPGIHETSVMSISKCDVDIRNDLYANVVLSGGTTKFPGLADRLQNELKTLVPDTRKIDIQTASRTSVWEGGSLLASLSTFQEMWISKEEYDEYGPGLVHMKCF</sequence>
<comment type="function">
    <text evidence="1">Actins are highly conserved proteins that are involved in various types of cell motility and are ubiquitously expressed in all eukaryotic cells.</text>
</comment>
<dbReference type="PANTHER" id="PTHR11937">
    <property type="entry name" value="ACTIN"/>
    <property type="match status" value="1"/>
</dbReference>
<dbReference type="FunFam" id="3.30.420.40:FF:000148">
    <property type="entry name" value="Actin, alpha skeletal muscle"/>
    <property type="match status" value="1"/>
</dbReference>
<evidence type="ECO:0000256" key="4">
    <source>
        <dbReference type="ARBA" id="ARBA00022490"/>
    </source>
</evidence>
<evidence type="ECO:0000256" key="3">
    <source>
        <dbReference type="ARBA" id="ARBA00020098"/>
    </source>
</evidence>
<evidence type="ECO:0000256" key="6">
    <source>
        <dbReference type="ARBA" id="ARBA00022840"/>
    </source>
</evidence>
<dbReference type="GO" id="GO:0005856">
    <property type="term" value="C:cytoskeleton"/>
    <property type="evidence" value="ECO:0007669"/>
    <property type="project" value="UniProtKB-SubCell"/>
</dbReference>
<dbReference type="EMBL" id="JAWDGP010002498">
    <property type="protein sequence ID" value="KAK3782530.1"/>
    <property type="molecule type" value="Genomic_DNA"/>
</dbReference>
<dbReference type="SUPFAM" id="SSF53067">
    <property type="entry name" value="Actin-like ATPase domain"/>
    <property type="match status" value="2"/>
</dbReference>
<keyword evidence="5" id="KW-0547">Nucleotide-binding</keyword>
<keyword evidence="6" id="KW-0067">ATP-binding</keyword>
<evidence type="ECO:0000256" key="2">
    <source>
        <dbReference type="ARBA" id="ARBA00004245"/>
    </source>
</evidence>
<dbReference type="FunFam" id="3.30.420.40:FF:000058">
    <property type="entry name" value="Putative actin-related protein 5"/>
    <property type="match status" value="1"/>
</dbReference>
<accession>A0AAE1A7S4</accession>
<evidence type="ECO:0000256" key="1">
    <source>
        <dbReference type="ARBA" id="ARBA00003520"/>
    </source>
</evidence>
<gene>
    <name evidence="9" type="ORF">RRG08_061760</name>
</gene>
<evidence type="ECO:0000313" key="9">
    <source>
        <dbReference type="EMBL" id="KAK3782530.1"/>
    </source>
</evidence>
<dbReference type="Gene3D" id="3.90.640.10">
    <property type="entry name" value="Actin, Chain A, domain 4"/>
    <property type="match status" value="1"/>
</dbReference>
<keyword evidence="10" id="KW-1185">Reference proteome</keyword>
<dbReference type="InterPro" id="IPR004000">
    <property type="entry name" value="Actin"/>
</dbReference>
<dbReference type="InterPro" id="IPR004001">
    <property type="entry name" value="Actin_CS"/>
</dbReference>
<reference evidence="9" key="1">
    <citation type="journal article" date="2023" name="G3 (Bethesda)">
        <title>A reference genome for the long-term kleptoplast-retaining sea slug Elysia crispata morphotype clarki.</title>
        <authorList>
            <person name="Eastman K.E."/>
            <person name="Pendleton A.L."/>
            <person name="Shaikh M.A."/>
            <person name="Suttiyut T."/>
            <person name="Ogas R."/>
            <person name="Tomko P."/>
            <person name="Gavelis G."/>
            <person name="Widhalm J.R."/>
            <person name="Wisecaver J.H."/>
        </authorList>
    </citation>
    <scope>NUCLEOTIDE SEQUENCE</scope>
    <source>
        <strain evidence="9">ECLA1</strain>
    </source>
</reference>
<evidence type="ECO:0000256" key="8">
    <source>
        <dbReference type="RuleBase" id="RU000487"/>
    </source>
</evidence>
<comment type="similarity">
    <text evidence="8">Belongs to the actin family.</text>
</comment>
<keyword evidence="4" id="KW-0963">Cytoplasm</keyword>
<dbReference type="SMART" id="SM00268">
    <property type="entry name" value="ACTIN"/>
    <property type="match status" value="1"/>
</dbReference>
<dbReference type="FunFam" id="3.90.640.10:FF:000047">
    <property type="entry name" value="Actin, alpha skeletal muscle"/>
    <property type="match status" value="1"/>
</dbReference>
<evidence type="ECO:0000256" key="7">
    <source>
        <dbReference type="ARBA" id="ARBA00023212"/>
    </source>
</evidence>
<dbReference type="PROSITE" id="PS00432">
    <property type="entry name" value="ACTINS_2"/>
    <property type="match status" value="1"/>
</dbReference>
<keyword evidence="7" id="KW-0206">Cytoskeleton</keyword>
<dbReference type="InterPro" id="IPR043129">
    <property type="entry name" value="ATPase_NBD"/>
</dbReference>
<name>A0AAE1A7S4_9GAST</name>
<dbReference type="Gene3D" id="3.30.420.40">
    <property type="match status" value="2"/>
</dbReference>
<organism evidence="9 10">
    <name type="scientific">Elysia crispata</name>
    <name type="common">lettuce slug</name>
    <dbReference type="NCBI Taxonomy" id="231223"/>
    <lineage>
        <taxon>Eukaryota</taxon>
        <taxon>Metazoa</taxon>
        <taxon>Spiralia</taxon>
        <taxon>Lophotrochozoa</taxon>
        <taxon>Mollusca</taxon>
        <taxon>Gastropoda</taxon>
        <taxon>Heterobranchia</taxon>
        <taxon>Euthyneura</taxon>
        <taxon>Panpulmonata</taxon>
        <taxon>Sacoglossa</taxon>
        <taxon>Placobranchoidea</taxon>
        <taxon>Plakobranchidae</taxon>
        <taxon>Elysia</taxon>
    </lineage>
</organism>
<dbReference type="PRINTS" id="PR00190">
    <property type="entry name" value="ACTIN"/>
</dbReference>
<dbReference type="Proteomes" id="UP001283361">
    <property type="component" value="Unassembled WGS sequence"/>
</dbReference>
<dbReference type="AlphaFoldDB" id="A0AAE1A7S4"/>
<evidence type="ECO:0000256" key="5">
    <source>
        <dbReference type="ARBA" id="ARBA00022741"/>
    </source>
</evidence>
<proteinExistence type="inferred from homology"/>
<comment type="subcellular location">
    <subcellularLocation>
        <location evidence="2">Cytoplasm</location>
        <location evidence="2">Cytoskeleton</location>
    </subcellularLocation>
</comment>